<comment type="caution">
    <text evidence="1">The sequence shown here is derived from an EMBL/GenBank/DDBJ whole genome shotgun (WGS) entry which is preliminary data.</text>
</comment>
<reference evidence="1" key="1">
    <citation type="journal article" date="2023" name="IScience">
        <title>Live-bearing cockroach genome reveals convergent evolutionary mechanisms linked to viviparity in insects and beyond.</title>
        <authorList>
            <person name="Fouks B."/>
            <person name="Harrison M.C."/>
            <person name="Mikhailova A.A."/>
            <person name="Marchal E."/>
            <person name="English S."/>
            <person name="Carruthers M."/>
            <person name="Jennings E.C."/>
            <person name="Chiamaka E.L."/>
            <person name="Frigard R.A."/>
            <person name="Pippel M."/>
            <person name="Attardo G.M."/>
            <person name="Benoit J.B."/>
            <person name="Bornberg-Bauer E."/>
            <person name="Tobe S.S."/>
        </authorList>
    </citation>
    <scope>NUCLEOTIDE SEQUENCE</scope>
    <source>
        <strain evidence="1">Stay&amp;Tobe</strain>
    </source>
</reference>
<dbReference type="EMBL" id="JASPKZ010002315">
    <property type="protein sequence ID" value="KAJ9595782.1"/>
    <property type="molecule type" value="Genomic_DNA"/>
</dbReference>
<protein>
    <recommendedName>
        <fullName evidence="3">Protein pinocchio</fullName>
    </recommendedName>
</protein>
<sequence length="228" mass="25402">GRVPTFHFGDPGSIPGGVFDFRYWTAGKLPRQCVHVETWSVFFCDVSHVSCVVTGLDETSITVLISRPRFATSNRSLSSPMSLASVHPIEMHNRDHSGLSNRSQSIGSSLEELHNYFNNSDAVLSIEELRLQLNSCFTCGVSWHDDHISLDCEECGGYSLERPCPLCDGRCTSTWKRDLTMSHASGKARWEGECKLRRQAEPTILFKTIAAEEESRLCSRLEKLGASS</sequence>
<keyword evidence="2" id="KW-1185">Reference proteome</keyword>
<feature type="non-terminal residue" evidence="1">
    <location>
        <position position="1"/>
    </location>
</feature>
<accession>A0AAD8EN87</accession>
<evidence type="ECO:0008006" key="3">
    <source>
        <dbReference type="Google" id="ProtNLM"/>
    </source>
</evidence>
<gene>
    <name evidence="1" type="ORF">L9F63_013026</name>
</gene>
<organism evidence="1 2">
    <name type="scientific">Diploptera punctata</name>
    <name type="common">Pacific beetle cockroach</name>
    <dbReference type="NCBI Taxonomy" id="6984"/>
    <lineage>
        <taxon>Eukaryota</taxon>
        <taxon>Metazoa</taxon>
        <taxon>Ecdysozoa</taxon>
        <taxon>Arthropoda</taxon>
        <taxon>Hexapoda</taxon>
        <taxon>Insecta</taxon>
        <taxon>Pterygota</taxon>
        <taxon>Neoptera</taxon>
        <taxon>Polyneoptera</taxon>
        <taxon>Dictyoptera</taxon>
        <taxon>Blattodea</taxon>
        <taxon>Blaberoidea</taxon>
        <taxon>Blaberidae</taxon>
        <taxon>Diplopterinae</taxon>
        <taxon>Diploptera</taxon>
    </lineage>
</organism>
<dbReference type="Proteomes" id="UP001233999">
    <property type="component" value="Unassembled WGS sequence"/>
</dbReference>
<proteinExistence type="predicted"/>
<reference evidence="1" key="2">
    <citation type="submission" date="2023-05" db="EMBL/GenBank/DDBJ databases">
        <authorList>
            <person name="Fouks B."/>
        </authorList>
    </citation>
    <scope>NUCLEOTIDE SEQUENCE</scope>
    <source>
        <strain evidence="1">Stay&amp;Tobe</strain>
        <tissue evidence="1">Testes</tissue>
    </source>
</reference>
<evidence type="ECO:0000313" key="2">
    <source>
        <dbReference type="Proteomes" id="UP001233999"/>
    </source>
</evidence>
<name>A0AAD8EN87_DIPPU</name>
<dbReference type="AlphaFoldDB" id="A0AAD8EN87"/>
<evidence type="ECO:0000313" key="1">
    <source>
        <dbReference type="EMBL" id="KAJ9595782.1"/>
    </source>
</evidence>